<accession>A0A2W4VTG4</accession>
<dbReference type="NCBIfam" id="NF033527">
    <property type="entry name" value="transpos_Tn3"/>
    <property type="match status" value="1"/>
</dbReference>
<feature type="domain" description="DUF4158" evidence="6">
    <location>
        <begin position="2"/>
        <end position="162"/>
    </location>
</feature>
<keyword evidence="3" id="KW-0238">DNA-binding</keyword>
<feature type="domain" description="Tn3 transposase DDE" evidence="5">
    <location>
        <begin position="578"/>
        <end position="811"/>
    </location>
</feature>
<dbReference type="Pfam" id="PF01526">
    <property type="entry name" value="DDE_Tnp_Tn3"/>
    <property type="match status" value="1"/>
</dbReference>
<gene>
    <name evidence="7" type="ORF">DCF25_16650</name>
</gene>
<dbReference type="AlphaFoldDB" id="A0A2W4VTG4"/>
<comment type="similarity">
    <text evidence="1">Belongs to the transposase 7 family.</text>
</comment>
<evidence type="ECO:0000256" key="1">
    <source>
        <dbReference type="ARBA" id="ARBA00009402"/>
    </source>
</evidence>
<evidence type="ECO:0000313" key="7">
    <source>
        <dbReference type="EMBL" id="PZO13035.1"/>
    </source>
</evidence>
<keyword evidence="4" id="KW-0233">DNA recombination</keyword>
<dbReference type="InterPro" id="IPR025296">
    <property type="entry name" value="DUF4158"/>
</dbReference>
<dbReference type="GO" id="GO:0006313">
    <property type="term" value="P:DNA transposition"/>
    <property type="evidence" value="ECO:0007669"/>
    <property type="project" value="InterPro"/>
</dbReference>
<reference evidence="8" key="1">
    <citation type="submission" date="2018-04" db="EMBL/GenBank/DDBJ databases">
        <authorList>
            <person name="Cornet L."/>
        </authorList>
    </citation>
    <scope>NUCLEOTIDE SEQUENCE [LARGE SCALE GENOMIC DNA]</scope>
</reference>
<dbReference type="Proteomes" id="UP000249354">
    <property type="component" value="Unassembled WGS sequence"/>
</dbReference>
<dbReference type="InterPro" id="IPR002513">
    <property type="entry name" value="Tn3_Tnp_DDE_dom"/>
</dbReference>
<evidence type="ECO:0000259" key="6">
    <source>
        <dbReference type="Pfam" id="PF13700"/>
    </source>
</evidence>
<protein>
    <submittedName>
        <fullName evidence="7">Tn3 family transposase</fullName>
    </submittedName>
</protein>
<comment type="caution">
    <text evidence="7">The sequence shown here is derived from an EMBL/GenBank/DDBJ whole genome shotgun (WGS) entry which is preliminary data.</text>
</comment>
<sequence length="811" mass="92050">MTALNRTAYPYFKQSPDREELTELYTPTAAELALAEKRVRLVSNRLSFLVLLKSFQRLGYFPHPEVIPEVVISHIRQRLELDDTVTALAPENSRYRYHQIIRNYLQVKPYSSVAKQVAAKAIEAAVGVMDHPTDLINVAVETLVKESYELPAFSTLERLAKHLRATNHTELYRQVSSQLDQDERDYLDGLIAQPDAEVKALLNRLKAAPKSEKLTHLVRLQQTFDELMSFGDAQRLLKDVNLLKLKHLAAYAKTLDIAEFRDINVAKRRTLLLCLLYRVQVKMRDHLVEMLLKRMKKIDASARRRLVELREKHLARTERLLGLFSQTLSVAKTETKPVPFHRSMQTLLSAEGGADALLVECEEVRAYNSANHLSLMWRFYSPFRRRLFDLLRLLDIQSASEDSILMEALALVLAHQHKRHKHLPAEIDVSFMSGAWRQLAIASVNGQQMLVRQHLEVCVFAALAVALKTGDAYVTGSEEYADFRAQLLPWDECEQSVAEYCEQLGIPATDDGFVEHLKAMLVERSAEVDSKLQGDDQLSFNEEGDPVLKKVAAAPIPKDADKFAAALDEQMPERTVLDILCNVEHWLNWTRHLGPLSGSEPKIADAPERYILTAFAYGCNLGPTQTARHVRGHTTYHQLSYVNRRHVSADTLQRAICDILNAYHNLDLPKCWGTGEKAAADGSKFETYENNLLCEYHIRYQGYGGIAYHHVSDQYVALFTHFISCGMWEAVYILDGLIKNKSDIQPGILHADTQGQSSPVFGLSYLMGIDLRPRIRNWSDLKLLKPAASSAYEFIEPLFKGVADWALIKTH</sequence>
<keyword evidence="2" id="KW-0815">Transposition</keyword>
<organism evidence="7 8">
    <name type="scientific">Leptolyngbya foveolarum</name>
    <dbReference type="NCBI Taxonomy" id="47253"/>
    <lineage>
        <taxon>Bacteria</taxon>
        <taxon>Bacillati</taxon>
        <taxon>Cyanobacteriota</taxon>
        <taxon>Cyanophyceae</taxon>
        <taxon>Leptolyngbyales</taxon>
        <taxon>Leptolyngbyaceae</taxon>
        <taxon>Leptolyngbya group</taxon>
        <taxon>Leptolyngbya</taxon>
    </lineage>
</organism>
<proteinExistence type="inferred from homology"/>
<dbReference type="EMBL" id="QBMC01000134">
    <property type="protein sequence ID" value="PZO13035.1"/>
    <property type="molecule type" value="Genomic_DNA"/>
</dbReference>
<dbReference type="Pfam" id="PF13700">
    <property type="entry name" value="DUF4158"/>
    <property type="match status" value="1"/>
</dbReference>
<evidence type="ECO:0000313" key="8">
    <source>
        <dbReference type="Proteomes" id="UP000249354"/>
    </source>
</evidence>
<dbReference type="GO" id="GO:0004803">
    <property type="term" value="F:transposase activity"/>
    <property type="evidence" value="ECO:0007669"/>
    <property type="project" value="InterPro"/>
</dbReference>
<dbReference type="GO" id="GO:0003677">
    <property type="term" value="F:DNA binding"/>
    <property type="evidence" value="ECO:0007669"/>
    <property type="project" value="UniProtKB-KW"/>
</dbReference>
<evidence type="ECO:0000256" key="2">
    <source>
        <dbReference type="ARBA" id="ARBA00022578"/>
    </source>
</evidence>
<evidence type="ECO:0000256" key="3">
    <source>
        <dbReference type="ARBA" id="ARBA00023125"/>
    </source>
</evidence>
<evidence type="ECO:0000256" key="4">
    <source>
        <dbReference type="ARBA" id="ARBA00023172"/>
    </source>
</evidence>
<reference evidence="7 8" key="2">
    <citation type="submission" date="2018-06" db="EMBL/GenBank/DDBJ databases">
        <title>Metagenomic assembly of (sub)arctic Cyanobacteria and their associated microbiome from non-axenic cultures.</title>
        <authorList>
            <person name="Baurain D."/>
        </authorList>
    </citation>
    <scope>NUCLEOTIDE SEQUENCE [LARGE SCALE GENOMIC DNA]</scope>
    <source>
        <strain evidence="7">ULC129bin1</strain>
    </source>
</reference>
<name>A0A2W4VTG4_9CYAN</name>
<dbReference type="InterPro" id="IPR047653">
    <property type="entry name" value="Tn3-like_transpos"/>
</dbReference>
<evidence type="ECO:0000259" key="5">
    <source>
        <dbReference type="Pfam" id="PF01526"/>
    </source>
</evidence>